<accession>X0YIQ3</accession>
<sequence length="39" mass="4794">YLKKKFKELEIPYLFVEVTYNRESYKQLSTRFSAFAEII</sequence>
<dbReference type="Gene3D" id="3.40.50.11900">
    <property type="match status" value="1"/>
</dbReference>
<protein>
    <submittedName>
        <fullName evidence="1">Uncharacterized protein</fullName>
    </submittedName>
</protein>
<evidence type="ECO:0000313" key="1">
    <source>
        <dbReference type="EMBL" id="GAG55934.1"/>
    </source>
</evidence>
<reference evidence="1" key="1">
    <citation type="journal article" date="2014" name="Front. Microbiol.">
        <title>High frequency of phylogenetically diverse reductive dehalogenase-homologous genes in deep subseafloor sedimentary metagenomes.</title>
        <authorList>
            <person name="Kawai M."/>
            <person name="Futagami T."/>
            <person name="Toyoda A."/>
            <person name="Takaki Y."/>
            <person name="Nishi S."/>
            <person name="Hori S."/>
            <person name="Arai W."/>
            <person name="Tsubouchi T."/>
            <person name="Morono Y."/>
            <person name="Uchiyama I."/>
            <person name="Ito T."/>
            <person name="Fujiyama A."/>
            <person name="Inagaki F."/>
            <person name="Takami H."/>
        </authorList>
    </citation>
    <scope>NUCLEOTIDE SEQUENCE</scope>
    <source>
        <strain evidence="1">Expedition CK06-06</strain>
    </source>
</reference>
<organism evidence="1">
    <name type="scientific">marine sediment metagenome</name>
    <dbReference type="NCBI Taxonomy" id="412755"/>
    <lineage>
        <taxon>unclassified sequences</taxon>
        <taxon>metagenomes</taxon>
        <taxon>ecological metagenomes</taxon>
    </lineage>
</organism>
<dbReference type="EMBL" id="BART01002061">
    <property type="protein sequence ID" value="GAG55934.1"/>
    <property type="molecule type" value="Genomic_DNA"/>
</dbReference>
<comment type="caution">
    <text evidence="1">The sequence shown here is derived from an EMBL/GenBank/DDBJ whole genome shotgun (WGS) entry which is preliminary data.</text>
</comment>
<dbReference type="AlphaFoldDB" id="X0YIQ3"/>
<proteinExistence type="predicted"/>
<feature type="non-terminal residue" evidence="1">
    <location>
        <position position="1"/>
    </location>
</feature>
<name>X0YIQ3_9ZZZZ</name>
<gene>
    <name evidence="1" type="ORF">S01H4_06611</name>
</gene>